<dbReference type="SUPFAM" id="SSF88659">
    <property type="entry name" value="Sigma3 and sigma4 domains of RNA polymerase sigma factors"/>
    <property type="match status" value="1"/>
</dbReference>
<dbReference type="CDD" id="cd06171">
    <property type="entry name" value="Sigma70_r4"/>
    <property type="match status" value="1"/>
</dbReference>
<dbReference type="InterPro" id="IPR039425">
    <property type="entry name" value="RNA_pol_sigma-70-like"/>
</dbReference>
<evidence type="ECO:0000256" key="1">
    <source>
        <dbReference type="ARBA" id="ARBA00010641"/>
    </source>
</evidence>
<evidence type="ECO:0000313" key="8">
    <source>
        <dbReference type="Proteomes" id="UP000461730"/>
    </source>
</evidence>
<dbReference type="GO" id="GO:0006352">
    <property type="term" value="P:DNA-templated transcription initiation"/>
    <property type="evidence" value="ECO:0007669"/>
    <property type="project" value="InterPro"/>
</dbReference>
<dbReference type="RefSeq" id="WP_157305126.1">
    <property type="nucleotide sequence ID" value="NZ_WRXN01000001.1"/>
</dbReference>
<feature type="domain" description="RNA polymerase sigma factor 70 region 4 type 2" evidence="6">
    <location>
        <begin position="121"/>
        <end position="173"/>
    </location>
</feature>
<comment type="caution">
    <text evidence="7">The sequence shown here is derived from an EMBL/GenBank/DDBJ whole genome shotgun (WGS) entry which is preliminary data.</text>
</comment>
<dbReference type="GO" id="GO:0016987">
    <property type="term" value="F:sigma factor activity"/>
    <property type="evidence" value="ECO:0007669"/>
    <property type="project" value="UniProtKB-KW"/>
</dbReference>
<dbReference type="InterPro" id="IPR013325">
    <property type="entry name" value="RNA_pol_sigma_r2"/>
</dbReference>
<comment type="similarity">
    <text evidence="1">Belongs to the sigma-70 factor family. ECF subfamily.</text>
</comment>
<dbReference type="AlphaFoldDB" id="A0A7K1U0C0"/>
<proteinExistence type="inferred from homology"/>
<dbReference type="Pfam" id="PF08281">
    <property type="entry name" value="Sigma70_r4_2"/>
    <property type="match status" value="1"/>
</dbReference>
<keyword evidence="2" id="KW-0805">Transcription regulation</keyword>
<dbReference type="InterPro" id="IPR007627">
    <property type="entry name" value="RNA_pol_sigma70_r2"/>
</dbReference>
<dbReference type="Pfam" id="PF04542">
    <property type="entry name" value="Sigma70_r2"/>
    <property type="match status" value="1"/>
</dbReference>
<dbReference type="GO" id="GO:0003677">
    <property type="term" value="F:DNA binding"/>
    <property type="evidence" value="ECO:0007669"/>
    <property type="project" value="InterPro"/>
</dbReference>
<reference evidence="7 8" key="1">
    <citation type="submission" date="2019-12" db="EMBL/GenBank/DDBJ databases">
        <title>Chitinophaga sp. strain ysch24 (GDMCC 1.1355), whole genome shotgun sequence.</title>
        <authorList>
            <person name="Zhang X."/>
        </authorList>
    </citation>
    <scope>NUCLEOTIDE SEQUENCE [LARGE SCALE GENOMIC DNA]</scope>
    <source>
        <strain evidence="8">ysch24</strain>
    </source>
</reference>
<feature type="domain" description="RNA polymerase sigma-70 region 2" evidence="5">
    <location>
        <begin position="25"/>
        <end position="89"/>
    </location>
</feature>
<dbReference type="Gene3D" id="1.10.1740.10">
    <property type="match status" value="1"/>
</dbReference>
<evidence type="ECO:0000259" key="5">
    <source>
        <dbReference type="Pfam" id="PF04542"/>
    </source>
</evidence>
<keyword evidence="3" id="KW-0731">Sigma factor</keyword>
<dbReference type="Gene3D" id="1.10.10.10">
    <property type="entry name" value="Winged helix-like DNA-binding domain superfamily/Winged helix DNA-binding domain"/>
    <property type="match status" value="1"/>
</dbReference>
<dbReference type="InterPro" id="IPR036388">
    <property type="entry name" value="WH-like_DNA-bd_sf"/>
</dbReference>
<dbReference type="SUPFAM" id="SSF88946">
    <property type="entry name" value="Sigma2 domain of RNA polymerase sigma factors"/>
    <property type="match status" value="1"/>
</dbReference>
<protein>
    <submittedName>
        <fullName evidence="7">Sigma-70 family RNA polymerase sigma factor</fullName>
    </submittedName>
</protein>
<evidence type="ECO:0000256" key="4">
    <source>
        <dbReference type="ARBA" id="ARBA00023163"/>
    </source>
</evidence>
<dbReference type="Proteomes" id="UP000461730">
    <property type="component" value="Unassembled WGS sequence"/>
</dbReference>
<evidence type="ECO:0000259" key="6">
    <source>
        <dbReference type="Pfam" id="PF08281"/>
    </source>
</evidence>
<dbReference type="PANTHER" id="PTHR43133">
    <property type="entry name" value="RNA POLYMERASE ECF-TYPE SIGMA FACTO"/>
    <property type="match status" value="1"/>
</dbReference>
<keyword evidence="8" id="KW-1185">Reference proteome</keyword>
<evidence type="ECO:0000256" key="2">
    <source>
        <dbReference type="ARBA" id="ARBA00023015"/>
    </source>
</evidence>
<organism evidence="7 8">
    <name type="scientific">Chitinophaga tropicalis</name>
    <dbReference type="NCBI Taxonomy" id="2683588"/>
    <lineage>
        <taxon>Bacteria</taxon>
        <taxon>Pseudomonadati</taxon>
        <taxon>Bacteroidota</taxon>
        <taxon>Chitinophagia</taxon>
        <taxon>Chitinophagales</taxon>
        <taxon>Chitinophagaceae</taxon>
        <taxon>Chitinophaga</taxon>
    </lineage>
</organism>
<evidence type="ECO:0000313" key="7">
    <source>
        <dbReference type="EMBL" id="MVT07746.1"/>
    </source>
</evidence>
<accession>A0A7K1U0C0</accession>
<name>A0A7K1U0C0_9BACT</name>
<dbReference type="NCBIfam" id="TIGR02937">
    <property type="entry name" value="sigma70-ECF"/>
    <property type="match status" value="1"/>
</dbReference>
<keyword evidence="4" id="KW-0804">Transcription</keyword>
<dbReference type="InterPro" id="IPR013324">
    <property type="entry name" value="RNA_pol_sigma_r3/r4-like"/>
</dbReference>
<dbReference type="InterPro" id="IPR013249">
    <property type="entry name" value="RNA_pol_sigma70_r4_t2"/>
</dbReference>
<dbReference type="InterPro" id="IPR014284">
    <property type="entry name" value="RNA_pol_sigma-70_dom"/>
</dbReference>
<sequence>MNYHLDENIVLQFRQGNPIAFRQVFDAFYRSLYYFTFKLTGNQTEAEEICLNSFMKIFEGCASFETAGSIKAFLFKVARNNSIDFLRSHNIQKEKQARFVADMQDDYVLQMEYEIKDVLIEKVRAAINELPDECRRVFKMLYYEELSPAEVAEILKVSVSTVYNQKSRAIKTLRLSLNYSVLGIWSMITAGL</sequence>
<dbReference type="PANTHER" id="PTHR43133:SF46">
    <property type="entry name" value="RNA POLYMERASE SIGMA-70 FACTOR ECF SUBFAMILY"/>
    <property type="match status" value="1"/>
</dbReference>
<gene>
    <name evidence="7" type="ORF">GO493_05695</name>
</gene>
<dbReference type="EMBL" id="WRXN01000001">
    <property type="protein sequence ID" value="MVT07746.1"/>
    <property type="molecule type" value="Genomic_DNA"/>
</dbReference>
<evidence type="ECO:0000256" key="3">
    <source>
        <dbReference type="ARBA" id="ARBA00023082"/>
    </source>
</evidence>